<dbReference type="InterPro" id="IPR050270">
    <property type="entry name" value="DegV_domain_contain"/>
</dbReference>
<dbReference type="OrthoDB" id="9760324at2"/>
<gene>
    <name evidence="2" type="ORF">HMPREF0762_00674</name>
</gene>
<dbReference type="NCBIfam" id="TIGR00762">
    <property type="entry name" value="DegV"/>
    <property type="match status" value="1"/>
</dbReference>
<dbReference type="InterPro" id="IPR003797">
    <property type="entry name" value="DegV"/>
</dbReference>
<organism evidence="2 3">
    <name type="scientific">Slackia exigua (strain ATCC 700122 / DSM 15923 / CIP 105133 / JCM 11022 / KCTC 5966 / S-7)</name>
    <dbReference type="NCBI Taxonomy" id="649764"/>
    <lineage>
        <taxon>Bacteria</taxon>
        <taxon>Bacillati</taxon>
        <taxon>Actinomycetota</taxon>
        <taxon>Coriobacteriia</taxon>
        <taxon>Eggerthellales</taxon>
        <taxon>Eggerthellaceae</taxon>
        <taxon>Slackia</taxon>
    </lineage>
</organism>
<dbReference type="AlphaFoldDB" id="D0WFS5"/>
<dbReference type="EMBL" id="ACUX02000006">
    <property type="protein sequence ID" value="EEZ61337.1"/>
    <property type="molecule type" value="Genomic_DNA"/>
</dbReference>
<dbReference type="STRING" id="649764.HMPREF0762_00674"/>
<dbReference type="Gene3D" id="3.40.50.10170">
    <property type="match status" value="1"/>
</dbReference>
<dbReference type="PANTHER" id="PTHR33434:SF2">
    <property type="entry name" value="FATTY ACID-BINDING PROTEIN TM_1468"/>
    <property type="match status" value="1"/>
</dbReference>
<dbReference type="HOGENOM" id="CLU_048251_4_3_11"/>
<comment type="caution">
    <text evidence="2">The sequence shown here is derived from an EMBL/GenBank/DDBJ whole genome shotgun (WGS) entry which is preliminary data.</text>
</comment>
<dbReference type="Pfam" id="PF02645">
    <property type="entry name" value="DegV"/>
    <property type="match status" value="1"/>
</dbReference>
<dbReference type="GO" id="GO:0008289">
    <property type="term" value="F:lipid binding"/>
    <property type="evidence" value="ECO:0007669"/>
    <property type="project" value="UniProtKB-KW"/>
</dbReference>
<dbReference type="RefSeq" id="WP_006361920.1">
    <property type="nucleotide sequence ID" value="NZ_GG700630.1"/>
</dbReference>
<dbReference type="InterPro" id="IPR043168">
    <property type="entry name" value="DegV_C"/>
</dbReference>
<proteinExistence type="predicted"/>
<keyword evidence="1" id="KW-0446">Lipid-binding</keyword>
<dbReference type="Proteomes" id="UP000006001">
    <property type="component" value="Unassembled WGS sequence"/>
</dbReference>
<dbReference type="Gene3D" id="3.30.1180.10">
    <property type="match status" value="1"/>
</dbReference>
<dbReference type="PROSITE" id="PS51482">
    <property type="entry name" value="DEGV"/>
    <property type="match status" value="1"/>
</dbReference>
<sequence length="385" mass="41379">MPDFISKLNQSASQLARQAAALKTQAGDLAGAAFEAASRTESERGGEPGTDARYAYETPLPDIPVEASTASTIPQPIDGVATGAAPDARACTNSHGENIAFIVDSCCDVVPAYKEKYPVFVVPMLINYREESFLDRETISPAEVFARFDEEIPKTSTPTPAYVHRAFERVEAAGFTHVICVTISSGLSSTHAIFETVSLNFPHLTCEIIDTLNIGVGSGMTAMRAMELFEQDVAFADIARRARRVAAQTRIFILPDTLEYLYKGGRIGKAVYSLGSALNLRPLITCTPNDGTYAVIGKARGRKKSIAKLVELAQKGVDAPRRYRVAMAEGIAREELDALLARAQEYFPDATEVIDAGSLSPALVVHTGPGLLGIVVQNLDEQPGL</sequence>
<dbReference type="PANTHER" id="PTHR33434">
    <property type="entry name" value="DEGV DOMAIN-CONTAINING PROTEIN DR_1986-RELATED"/>
    <property type="match status" value="1"/>
</dbReference>
<evidence type="ECO:0000256" key="1">
    <source>
        <dbReference type="ARBA" id="ARBA00023121"/>
    </source>
</evidence>
<name>D0WFS5_SLAES</name>
<accession>D0WFS5</accession>
<protein>
    <submittedName>
        <fullName evidence="2">EDD domain protein, DegV family</fullName>
    </submittedName>
</protein>
<keyword evidence="3" id="KW-1185">Reference proteome</keyword>
<dbReference type="SUPFAM" id="SSF82549">
    <property type="entry name" value="DAK1/DegV-like"/>
    <property type="match status" value="1"/>
</dbReference>
<dbReference type="eggNOG" id="COG1307">
    <property type="taxonomic scope" value="Bacteria"/>
</dbReference>
<evidence type="ECO:0000313" key="3">
    <source>
        <dbReference type="Proteomes" id="UP000006001"/>
    </source>
</evidence>
<dbReference type="GeneID" id="85007280"/>
<evidence type="ECO:0000313" key="2">
    <source>
        <dbReference type="EMBL" id="EEZ61337.1"/>
    </source>
</evidence>
<reference evidence="2" key="1">
    <citation type="submission" date="2009-10" db="EMBL/GenBank/DDBJ databases">
        <authorList>
            <person name="Weinstock G."/>
            <person name="Sodergren E."/>
            <person name="Clifton S."/>
            <person name="Fulton L."/>
            <person name="Fulton B."/>
            <person name="Courtney L."/>
            <person name="Fronick C."/>
            <person name="Harrison M."/>
            <person name="Strong C."/>
            <person name="Farmer C."/>
            <person name="Delahaunty K."/>
            <person name="Markovic C."/>
            <person name="Hall O."/>
            <person name="Minx P."/>
            <person name="Tomlinson C."/>
            <person name="Mitreva M."/>
            <person name="Nelson J."/>
            <person name="Hou S."/>
            <person name="Wollam A."/>
            <person name="Pepin K.H."/>
            <person name="Johnson M."/>
            <person name="Bhonagiri V."/>
            <person name="Nash W.E."/>
            <person name="Warren W."/>
            <person name="Chinwalla A."/>
            <person name="Mardis E.R."/>
            <person name="Wilson R.K."/>
        </authorList>
    </citation>
    <scope>NUCLEOTIDE SEQUENCE [LARGE SCALE GENOMIC DNA]</scope>
    <source>
        <strain evidence="2">ATCC 700122</strain>
    </source>
</reference>